<dbReference type="InterPro" id="IPR036388">
    <property type="entry name" value="WH-like_DNA-bd_sf"/>
</dbReference>
<dbReference type="Proteomes" id="UP000001188">
    <property type="component" value="Chromosome"/>
</dbReference>
<dbReference type="PANTHER" id="PTHR30537">
    <property type="entry name" value="HTH-TYPE TRANSCRIPTIONAL REGULATOR"/>
    <property type="match status" value="1"/>
</dbReference>
<dbReference type="GO" id="GO:0003700">
    <property type="term" value="F:DNA-binding transcription factor activity"/>
    <property type="evidence" value="ECO:0007669"/>
    <property type="project" value="InterPro"/>
</dbReference>
<evidence type="ECO:0000256" key="2">
    <source>
        <dbReference type="ARBA" id="ARBA00023015"/>
    </source>
</evidence>
<dbReference type="InterPro" id="IPR005119">
    <property type="entry name" value="LysR_subst-bd"/>
</dbReference>
<dbReference type="InterPro" id="IPR036390">
    <property type="entry name" value="WH_DNA-bd_sf"/>
</dbReference>
<protein>
    <submittedName>
        <fullName evidence="8">Transcriptional regulator, LysR family</fullName>
    </submittedName>
</protein>
<evidence type="ECO:0000256" key="1">
    <source>
        <dbReference type="ARBA" id="ARBA00009437"/>
    </source>
</evidence>
<dbReference type="SUPFAM" id="SSF46785">
    <property type="entry name" value="Winged helix' DNA-binding domain"/>
    <property type="match status" value="1"/>
</dbReference>
<evidence type="ECO:0000259" key="7">
    <source>
        <dbReference type="PROSITE" id="PS50931"/>
    </source>
</evidence>
<comment type="similarity">
    <text evidence="1">Belongs to the LysR transcriptional regulatory family.</text>
</comment>
<evidence type="ECO:0000256" key="5">
    <source>
        <dbReference type="ARBA" id="ARBA00023163"/>
    </source>
</evidence>
<dbReference type="PRINTS" id="PR00039">
    <property type="entry name" value="HTHLYSR"/>
</dbReference>
<gene>
    <name evidence="8" type="primary">ampR</name>
    <name evidence="8" type="ORF">XCCB100_1155</name>
</gene>
<evidence type="ECO:0000256" key="6">
    <source>
        <dbReference type="SAM" id="MobiDB-lite"/>
    </source>
</evidence>
<accession>B0RPW8</accession>
<keyword evidence="3" id="KW-0238">DNA-binding</keyword>
<dbReference type="Pfam" id="PF00126">
    <property type="entry name" value="HTH_1"/>
    <property type="match status" value="1"/>
</dbReference>
<dbReference type="HOGENOM" id="CLU_039613_37_0_6"/>
<keyword evidence="2" id="KW-0805">Transcription regulation</keyword>
<dbReference type="InterPro" id="IPR058163">
    <property type="entry name" value="LysR-type_TF_proteobact-type"/>
</dbReference>
<evidence type="ECO:0000313" key="8">
    <source>
        <dbReference type="EMBL" id="CAP50503.1"/>
    </source>
</evidence>
<dbReference type="AlphaFoldDB" id="B0RPW8"/>
<sequence>MPRPRLPLNALRAFEAAARHQNLTRAAGELCVSQAALSHQIKALEQQLGTSLFHRLPRGVALTDEGAALAPVLGDAFDRIAATLERFAGGRYREVLSVGVVATFATGWLLPRVAAFHAAHPDIELRLSTHNNRVDLAGEGLELAIRFGDGDWQGQIAHAVMEAPFAPVCAPAMARALHTPADLAHVPLLRSYRPDEWAQWFRAAGTSEVPARGAMFDSSLALASAAAAGAGVALLPLRLFAQDLGAGRLACPFPIEIDAGRYWLTRLRSRPESDAEARLRAWLLAEQQRADWAASPRAAFNDARTPSPPATQSGETLRTAPCRRTSAERTARTSGRCDTATARARFRGSGCNRTRDGADARLPR</sequence>
<keyword evidence="4" id="KW-0010">Activator</keyword>
<evidence type="ECO:0000313" key="9">
    <source>
        <dbReference type="Proteomes" id="UP000001188"/>
    </source>
</evidence>
<dbReference type="PROSITE" id="PS50931">
    <property type="entry name" value="HTH_LYSR"/>
    <property type="match status" value="1"/>
</dbReference>
<dbReference type="PANTHER" id="PTHR30537:SF70">
    <property type="entry name" value="HTH-TYPE TRANSCRIPTIONAL ACTIVATOR AMPR"/>
    <property type="match status" value="1"/>
</dbReference>
<reference evidence="8 9" key="1">
    <citation type="journal article" date="2008" name="J. Biotechnol.">
        <title>The genome of Xanthomonas campestris pv. campestris B100 and its use for the reconstruction of metabolic pathways involved in xanthan biosynthesis.</title>
        <authorList>
            <person name="Vorholter F.J."/>
            <person name="Schneiker S."/>
            <person name="Goesmann A."/>
            <person name="Krause L."/>
            <person name="Bekel T."/>
            <person name="Kaiser O."/>
            <person name="Linke B."/>
            <person name="Patschkowski T."/>
            <person name="Ruckert C."/>
            <person name="Schmid J."/>
            <person name="Sidhu V.K."/>
            <person name="Sieber V."/>
            <person name="Tauch A."/>
            <person name="Watt S.A."/>
            <person name="Weisshaar B."/>
            <person name="Becker A."/>
            <person name="Niehaus K."/>
            <person name="Puhler A."/>
        </authorList>
    </citation>
    <scope>NUCLEOTIDE SEQUENCE [LARGE SCALE GENOMIC DNA]</scope>
    <source>
        <strain evidence="8 9">B100</strain>
    </source>
</reference>
<evidence type="ECO:0000256" key="3">
    <source>
        <dbReference type="ARBA" id="ARBA00023125"/>
    </source>
</evidence>
<evidence type="ECO:0000256" key="4">
    <source>
        <dbReference type="ARBA" id="ARBA00023159"/>
    </source>
</evidence>
<dbReference type="KEGG" id="xca:xcc-b100_1155"/>
<dbReference type="SUPFAM" id="SSF53850">
    <property type="entry name" value="Periplasmic binding protein-like II"/>
    <property type="match status" value="1"/>
</dbReference>
<dbReference type="GO" id="GO:0043565">
    <property type="term" value="F:sequence-specific DNA binding"/>
    <property type="evidence" value="ECO:0007669"/>
    <property type="project" value="TreeGrafter"/>
</dbReference>
<proteinExistence type="inferred from homology"/>
<feature type="region of interest" description="Disordered" evidence="6">
    <location>
        <begin position="298"/>
        <end position="339"/>
    </location>
</feature>
<dbReference type="Pfam" id="PF03466">
    <property type="entry name" value="LysR_substrate"/>
    <property type="match status" value="1"/>
</dbReference>
<keyword evidence="5" id="KW-0804">Transcription</keyword>
<organism evidence="8 9">
    <name type="scientific">Xanthomonas campestris pv. campestris (strain B100)</name>
    <dbReference type="NCBI Taxonomy" id="509169"/>
    <lineage>
        <taxon>Bacteria</taxon>
        <taxon>Pseudomonadati</taxon>
        <taxon>Pseudomonadota</taxon>
        <taxon>Gammaproteobacteria</taxon>
        <taxon>Lysobacterales</taxon>
        <taxon>Lysobacteraceae</taxon>
        <taxon>Xanthomonas</taxon>
    </lineage>
</organism>
<dbReference type="GO" id="GO:0006351">
    <property type="term" value="P:DNA-templated transcription"/>
    <property type="evidence" value="ECO:0007669"/>
    <property type="project" value="TreeGrafter"/>
</dbReference>
<dbReference type="InterPro" id="IPR000847">
    <property type="entry name" value="LysR_HTH_N"/>
</dbReference>
<dbReference type="Gene3D" id="3.40.190.10">
    <property type="entry name" value="Periplasmic binding protein-like II"/>
    <property type="match status" value="2"/>
</dbReference>
<feature type="domain" description="HTH lysR-type" evidence="7">
    <location>
        <begin position="6"/>
        <end position="63"/>
    </location>
</feature>
<dbReference type="Gene3D" id="1.10.10.10">
    <property type="entry name" value="Winged helix-like DNA-binding domain superfamily/Winged helix DNA-binding domain"/>
    <property type="match status" value="1"/>
</dbReference>
<dbReference type="FunFam" id="1.10.10.10:FF:000038">
    <property type="entry name" value="Glycine cleavage system transcriptional activator"/>
    <property type="match status" value="1"/>
</dbReference>
<name>B0RPW8_XANCB</name>
<dbReference type="EMBL" id="AM920689">
    <property type="protein sequence ID" value="CAP50503.1"/>
    <property type="molecule type" value="Genomic_DNA"/>
</dbReference>